<name>A0ABT8IY60_9MICO</name>
<comment type="caution">
    <text evidence="4">The sequence shown here is derived from an EMBL/GenBank/DDBJ whole genome shotgun (WGS) entry which is preliminary data.</text>
</comment>
<organism evidence="4 5">
    <name type="scientific">Leifsonia virtsii</name>
    <dbReference type="NCBI Taxonomy" id="3035915"/>
    <lineage>
        <taxon>Bacteria</taxon>
        <taxon>Bacillati</taxon>
        <taxon>Actinomycetota</taxon>
        <taxon>Actinomycetes</taxon>
        <taxon>Micrococcales</taxon>
        <taxon>Microbacteriaceae</taxon>
        <taxon>Leifsonia</taxon>
    </lineage>
</organism>
<keyword evidence="3" id="KW-1133">Transmembrane helix</keyword>
<reference evidence="4" key="1">
    <citation type="submission" date="2023-03" db="EMBL/GenBank/DDBJ databases">
        <title>MT1 and MT2 Draft Genomes of Novel Species.</title>
        <authorList>
            <person name="Venkateswaran K."/>
        </authorList>
    </citation>
    <scope>NUCLEOTIDE SEQUENCE</scope>
    <source>
        <strain evidence="4">F6_8S_P_1A</strain>
    </source>
</reference>
<feature type="coiled-coil region" evidence="1">
    <location>
        <begin position="358"/>
        <end position="385"/>
    </location>
</feature>
<protein>
    <recommendedName>
        <fullName evidence="6">ABC transporter</fullName>
    </recommendedName>
</protein>
<evidence type="ECO:0000256" key="2">
    <source>
        <dbReference type="SAM" id="MobiDB-lite"/>
    </source>
</evidence>
<proteinExistence type="predicted"/>
<evidence type="ECO:0000256" key="3">
    <source>
        <dbReference type="SAM" id="Phobius"/>
    </source>
</evidence>
<feature type="transmembrane region" description="Helical" evidence="3">
    <location>
        <begin position="211"/>
        <end position="236"/>
    </location>
</feature>
<gene>
    <name evidence="4" type="ORF">P5G59_09355</name>
</gene>
<feature type="compositionally biased region" description="Low complexity" evidence="2">
    <location>
        <begin position="21"/>
        <end position="44"/>
    </location>
</feature>
<dbReference type="EMBL" id="JAROCB010000002">
    <property type="protein sequence ID" value="MDN4597346.1"/>
    <property type="molecule type" value="Genomic_DNA"/>
</dbReference>
<evidence type="ECO:0000313" key="4">
    <source>
        <dbReference type="EMBL" id="MDN4597346.1"/>
    </source>
</evidence>
<keyword evidence="5" id="KW-1185">Reference proteome</keyword>
<dbReference type="RefSeq" id="WP_301218296.1">
    <property type="nucleotide sequence ID" value="NZ_JAROCB010000002.1"/>
</dbReference>
<sequence>MSDTPDSAPKRSTYEPGPDSEQPAAEQVAPATAPAESAAAEPATDTGAQNVEPPSDPVSARGHVNRPAEGGEPQAPAAPAAPAEPPRPAAIAEPEPVTASDDEVAAAIARNSTQPGATAAGDATVDTASPAESAAPVIVAAEAANVRQAATAAAGAADATAAYGTVPATAATAATATAAAPAAAPAPQPVAPIYLQRPEPPKKKSNRGVGILIALVGTAAFAVLWVAAVLVVGSLLTPSNEFGPALREFFTGGNAVGLRGWAPVLAFFIGMVVLVQILNRARWWAYILGGLFVAVFVYFVYVGASLVEGQYWLRTPGEFAILLRATWVNPFAVLAGVIAREISIWTGAWLAARGRKLKARNAEAQADYEQQLADAQNQAVAAYAQQGY</sequence>
<feature type="compositionally biased region" description="Low complexity" evidence="2">
    <location>
        <begin position="67"/>
        <end position="81"/>
    </location>
</feature>
<feature type="transmembrane region" description="Helical" evidence="3">
    <location>
        <begin position="285"/>
        <end position="307"/>
    </location>
</feature>
<evidence type="ECO:0000256" key="1">
    <source>
        <dbReference type="SAM" id="Coils"/>
    </source>
</evidence>
<feature type="transmembrane region" description="Helical" evidence="3">
    <location>
        <begin position="256"/>
        <end position="278"/>
    </location>
</feature>
<accession>A0ABT8IY60</accession>
<evidence type="ECO:0008006" key="6">
    <source>
        <dbReference type="Google" id="ProtNLM"/>
    </source>
</evidence>
<feature type="compositionally biased region" description="Low complexity" evidence="2">
    <location>
        <begin position="116"/>
        <end position="127"/>
    </location>
</feature>
<evidence type="ECO:0000313" key="5">
    <source>
        <dbReference type="Proteomes" id="UP001174210"/>
    </source>
</evidence>
<feature type="transmembrane region" description="Helical" evidence="3">
    <location>
        <begin position="327"/>
        <end position="352"/>
    </location>
</feature>
<keyword evidence="3" id="KW-0812">Transmembrane</keyword>
<keyword evidence="1" id="KW-0175">Coiled coil</keyword>
<feature type="region of interest" description="Disordered" evidence="2">
    <location>
        <begin position="1"/>
        <end position="127"/>
    </location>
</feature>
<dbReference type="Proteomes" id="UP001174210">
    <property type="component" value="Unassembled WGS sequence"/>
</dbReference>
<keyword evidence="3" id="KW-0472">Membrane</keyword>